<dbReference type="RefSeq" id="WP_146778262.1">
    <property type="nucleotide sequence ID" value="NZ_AP011526.1"/>
</dbReference>
<dbReference type="KEGG" id="mmak:MMKA1_11310"/>
<dbReference type="Gene3D" id="3.40.190.10">
    <property type="entry name" value="Periplasmic binding protein-like II"/>
    <property type="match status" value="2"/>
</dbReference>
<name>A0A2Z5PHE7_METMI</name>
<dbReference type="AlphaFoldDB" id="A0A2Z5PHE7"/>
<evidence type="ECO:0000313" key="2">
    <source>
        <dbReference type="Proteomes" id="UP000264208"/>
    </source>
</evidence>
<gene>
    <name evidence="1" type="ORF">MMKA1_11310</name>
</gene>
<protein>
    <recommendedName>
        <fullName evidence="3">Molybdenum ABC transporter periplasmic binding protein</fullName>
    </recommendedName>
</protein>
<dbReference type="Proteomes" id="UP000264208">
    <property type="component" value="Chromosome"/>
</dbReference>
<dbReference type="InterPro" id="IPR050682">
    <property type="entry name" value="ModA/WtpA"/>
</dbReference>
<proteinExistence type="predicted"/>
<dbReference type="PANTHER" id="PTHR30632">
    <property type="entry name" value="MOLYBDATE-BINDING PERIPLASMIC PROTEIN"/>
    <property type="match status" value="1"/>
</dbReference>
<dbReference type="PROSITE" id="PS51257">
    <property type="entry name" value="PROKAR_LIPOPROTEIN"/>
    <property type="match status" value="1"/>
</dbReference>
<reference evidence="1 2" key="1">
    <citation type="submission" date="2009-06" db="EMBL/GenBank/DDBJ databases">
        <title>Molecular Evidence for Microbiologically Influenced Corrosion from genome of Methanogen.</title>
        <authorList>
            <person name="Ito N."/>
            <person name="Tsurumaru H."/>
            <person name="Shimizu A."/>
            <person name="Harada T."/>
            <person name="Hosoyama A."/>
            <person name="Horikawa H."/>
            <person name="Wakai S."/>
            <person name="Sasaki K."/>
            <person name="Nishijima K."/>
            <person name="Ataku H."/>
            <person name="Yamazaki J."/>
            <person name="Mise M."/>
            <person name="Yamazaki S."/>
            <person name="Tanikawa S."/>
            <person name="Harayama S."/>
            <person name="Fujita N."/>
        </authorList>
    </citation>
    <scope>NUCLEOTIDE SEQUENCE [LARGE SCALE GENOMIC DNA]</scope>
    <source>
        <strain evidence="2">KA1 ( NBRC 102054)</strain>
    </source>
</reference>
<evidence type="ECO:0008006" key="3">
    <source>
        <dbReference type="Google" id="ProtNLM"/>
    </source>
</evidence>
<dbReference type="GeneID" id="41279543"/>
<evidence type="ECO:0000313" key="1">
    <source>
        <dbReference type="EMBL" id="BAP61248.1"/>
    </source>
</evidence>
<dbReference type="SUPFAM" id="SSF53850">
    <property type="entry name" value="Periplasmic binding protein-like II"/>
    <property type="match status" value="1"/>
</dbReference>
<accession>A0A2Z5PHE7</accession>
<dbReference type="Pfam" id="PF13531">
    <property type="entry name" value="SBP_bac_11"/>
    <property type="match status" value="1"/>
</dbReference>
<dbReference type="EMBL" id="AP011526">
    <property type="protein sequence ID" value="BAP61248.1"/>
    <property type="molecule type" value="Genomic_DNA"/>
</dbReference>
<dbReference type="GO" id="GO:0030973">
    <property type="term" value="F:molybdate ion binding"/>
    <property type="evidence" value="ECO:0007669"/>
    <property type="project" value="TreeGrafter"/>
</dbReference>
<dbReference type="GO" id="GO:0015689">
    <property type="term" value="P:molybdate ion transport"/>
    <property type="evidence" value="ECO:0007669"/>
    <property type="project" value="TreeGrafter"/>
</dbReference>
<organism evidence="1 2">
    <name type="scientific">Methanococcus maripaludis KA1</name>
    <dbReference type="NCBI Taxonomy" id="637914"/>
    <lineage>
        <taxon>Archaea</taxon>
        <taxon>Methanobacteriati</taxon>
        <taxon>Methanobacteriota</taxon>
        <taxon>Methanomada group</taxon>
        <taxon>Methanococci</taxon>
        <taxon>Methanococcales</taxon>
        <taxon>Methanococcaceae</taxon>
        <taxon>Methanococcus</taxon>
    </lineage>
</organism>
<dbReference type="PANTHER" id="PTHR30632:SF0">
    <property type="entry name" value="SULFATE-BINDING PROTEIN"/>
    <property type="match status" value="1"/>
</dbReference>
<sequence>MNSKYAILLVGLVALTVMFSGCTSSSSAAEPGDIEVLTVYSCGGPTEALAEVNEVFMEKYNCEIKFIGANAGMLETNLENGAYADVFLPRTVVLSEKLTSLGLMNPDYKVYQFTDWVIVTPSGNPKNVSTIEDLLNDDVKVYTNSKSSIPALNAMASQSETINVLYEKSAKDYDCYRKMLSDIVVGNADAALVERRCTTLENGKLQMEGNIEVIDIPFEYMTPQIAIFSVGVMNYSEHVDLAYEYQEFVLSDEAAEILDANGFIPVNSEKGQEIFTEYYPEYLSLNN</sequence>